<accession>A0A9W9FVZ8</accession>
<keyword evidence="4" id="KW-0804">Transcription</keyword>
<evidence type="ECO:0000256" key="2">
    <source>
        <dbReference type="ARBA" id="ARBA00023015"/>
    </source>
</evidence>
<dbReference type="Pfam" id="PF04082">
    <property type="entry name" value="Fungal_trans"/>
    <property type="match status" value="1"/>
</dbReference>
<dbReference type="CDD" id="cd12148">
    <property type="entry name" value="fungal_TF_MHR"/>
    <property type="match status" value="1"/>
</dbReference>
<feature type="domain" description="Zn(2)-C6 fungal-type" evidence="6">
    <location>
        <begin position="11"/>
        <end position="55"/>
    </location>
</feature>
<dbReference type="OrthoDB" id="10067394at2759"/>
<dbReference type="Gene3D" id="4.10.240.10">
    <property type="entry name" value="Zn(2)-C6 fungal-type DNA-binding domain"/>
    <property type="match status" value="1"/>
</dbReference>
<dbReference type="GO" id="GO:0003677">
    <property type="term" value="F:DNA binding"/>
    <property type="evidence" value="ECO:0007669"/>
    <property type="project" value="UniProtKB-KW"/>
</dbReference>
<protein>
    <recommendedName>
        <fullName evidence="6">Zn(2)-C6 fungal-type domain-containing protein</fullName>
    </recommendedName>
</protein>
<dbReference type="Pfam" id="PF00172">
    <property type="entry name" value="Zn_clus"/>
    <property type="match status" value="1"/>
</dbReference>
<sequence>MESIQQTSPEPTVTVACLNCRDRHLKYDGNPEGCARCRTSSIFCHYVPSRRGRRGQPNDYLVIDTSCLSNLDDSELLTGSPLPLVVPSDVSPPYLADAPQVTSSMGIHLINAYYEYFHPAHPILSPLDIWTASSPPRFLIKIVEFIGSHYFSPGQIPKCPNDLWTATGAAAPSLEKAQSYLLLGILLHAHKVPDGAKECIGLAIQCSLNIGLHCRDTSDAMEVQDRARAECMRRTMWEIFVIDTLLAAVQVGGTLQFNIGTPAIALPSEEMSFGDDSCKTASIIADDLVQRAFSGVDRISSLAYRVEATLILRQCVQACESYASEDSIHVLDSLVSAWFHRWPSDKSAILQMDGRVNQIDFQAAMIMHSASIYLHFSRSQLISYLPTTREVFCSRPPPTITAPTSNPQMHAAKIINAAVELSKLASLSTHVTEHSPFFACILVLSSIVQLTVISVRLGEQPKKYYSYLAVNIGALQSMGNIWNIAASSTGNLQQVAREVGRTSTELSPFFGGL</sequence>
<reference evidence="7" key="2">
    <citation type="journal article" date="2023" name="IMA Fungus">
        <title>Comparative genomic study of the Penicillium genus elucidates a diverse pangenome and 15 lateral gene transfer events.</title>
        <authorList>
            <person name="Petersen C."/>
            <person name="Sorensen T."/>
            <person name="Nielsen M.R."/>
            <person name="Sondergaard T.E."/>
            <person name="Sorensen J.L."/>
            <person name="Fitzpatrick D.A."/>
            <person name="Frisvad J.C."/>
            <person name="Nielsen K.L."/>
        </authorList>
    </citation>
    <scope>NUCLEOTIDE SEQUENCE</scope>
    <source>
        <strain evidence="7">IBT 30069</strain>
    </source>
</reference>
<dbReference type="SMART" id="SM00066">
    <property type="entry name" value="GAL4"/>
    <property type="match status" value="1"/>
</dbReference>
<reference evidence="7" key="1">
    <citation type="submission" date="2022-11" db="EMBL/GenBank/DDBJ databases">
        <authorList>
            <person name="Petersen C."/>
        </authorList>
    </citation>
    <scope>NUCLEOTIDE SEQUENCE</scope>
    <source>
        <strain evidence="7">IBT 30069</strain>
    </source>
</reference>
<dbReference type="InterPro" id="IPR001138">
    <property type="entry name" value="Zn2Cys6_DnaBD"/>
</dbReference>
<keyword evidence="1" id="KW-0479">Metal-binding</keyword>
<dbReference type="AlphaFoldDB" id="A0A9W9FVZ8"/>
<dbReference type="EMBL" id="JAPQKH010000003">
    <property type="protein sequence ID" value="KAJ5107388.1"/>
    <property type="molecule type" value="Genomic_DNA"/>
</dbReference>
<keyword evidence="3" id="KW-0238">DNA-binding</keyword>
<proteinExistence type="predicted"/>
<dbReference type="GO" id="GO:0000981">
    <property type="term" value="F:DNA-binding transcription factor activity, RNA polymerase II-specific"/>
    <property type="evidence" value="ECO:0007669"/>
    <property type="project" value="InterPro"/>
</dbReference>
<dbReference type="GO" id="GO:0006351">
    <property type="term" value="P:DNA-templated transcription"/>
    <property type="evidence" value="ECO:0007669"/>
    <property type="project" value="InterPro"/>
</dbReference>
<organism evidence="7 8">
    <name type="scientific">Penicillium angulare</name>
    <dbReference type="NCBI Taxonomy" id="116970"/>
    <lineage>
        <taxon>Eukaryota</taxon>
        <taxon>Fungi</taxon>
        <taxon>Dikarya</taxon>
        <taxon>Ascomycota</taxon>
        <taxon>Pezizomycotina</taxon>
        <taxon>Eurotiomycetes</taxon>
        <taxon>Eurotiomycetidae</taxon>
        <taxon>Eurotiales</taxon>
        <taxon>Aspergillaceae</taxon>
        <taxon>Penicillium</taxon>
    </lineage>
</organism>
<name>A0A9W9FVZ8_9EURO</name>
<evidence type="ECO:0000256" key="4">
    <source>
        <dbReference type="ARBA" id="ARBA00023163"/>
    </source>
</evidence>
<dbReference type="PANTHER" id="PTHR47431">
    <property type="entry name" value="ZN(II)2CYS6 TRANSCRIPTION FACTOR (EUROFUNG)-RELATED"/>
    <property type="match status" value="1"/>
</dbReference>
<dbReference type="GO" id="GO:0008270">
    <property type="term" value="F:zinc ion binding"/>
    <property type="evidence" value="ECO:0007669"/>
    <property type="project" value="InterPro"/>
</dbReference>
<comment type="caution">
    <text evidence="7">The sequence shown here is derived from an EMBL/GenBank/DDBJ whole genome shotgun (WGS) entry which is preliminary data.</text>
</comment>
<dbReference type="InterPro" id="IPR007219">
    <property type="entry name" value="XnlR_reg_dom"/>
</dbReference>
<keyword evidence="5" id="KW-0539">Nucleus</keyword>
<keyword evidence="8" id="KW-1185">Reference proteome</keyword>
<evidence type="ECO:0000256" key="5">
    <source>
        <dbReference type="ARBA" id="ARBA00023242"/>
    </source>
</evidence>
<evidence type="ECO:0000259" key="6">
    <source>
        <dbReference type="SMART" id="SM00066"/>
    </source>
</evidence>
<evidence type="ECO:0000256" key="3">
    <source>
        <dbReference type="ARBA" id="ARBA00023125"/>
    </source>
</evidence>
<dbReference type="PANTHER" id="PTHR47431:SF3">
    <property type="entry name" value="ZN(II)2CYS6 TRANSCRIPTION FACTOR (EUROFUNG)"/>
    <property type="match status" value="1"/>
</dbReference>
<dbReference type="SUPFAM" id="SSF57701">
    <property type="entry name" value="Zn2/Cys6 DNA-binding domain"/>
    <property type="match status" value="1"/>
</dbReference>
<dbReference type="InterPro" id="IPR036864">
    <property type="entry name" value="Zn2-C6_fun-type_DNA-bd_sf"/>
</dbReference>
<dbReference type="Proteomes" id="UP001149165">
    <property type="component" value="Unassembled WGS sequence"/>
</dbReference>
<gene>
    <name evidence="7" type="ORF">N7456_004063</name>
</gene>
<evidence type="ECO:0000313" key="8">
    <source>
        <dbReference type="Proteomes" id="UP001149165"/>
    </source>
</evidence>
<evidence type="ECO:0000313" key="7">
    <source>
        <dbReference type="EMBL" id="KAJ5107388.1"/>
    </source>
</evidence>
<dbReference type="CDD" id="cd00067">
    <property type="entry name" value="GAL4"/>
    <property type="match status" value="1"/>
</dbReference>
<keyword evidence="2" id="KW-0805">Transcription regulation</keyword>
<evidence type="ECO:0000256" key="1">
    <source>
        <dbReference type="ARBA" id="ARBA00022723"/>
    </source>
</evidence>